<feature type="region of interest" description="Disordered" evidence="1">
    <location>
        <begin position="31"/>
        <end position="62"/>
    </location>
</feature>
<evidence type="ECO:0000256" key="1">
    <source>
        <dbReference type="SAM" id="MobiDB-lite"/>
    </source>
</evidence>
<dbReference type="EMBL" id="WXEY01000017">
    <property type="protein sequence ID" value="MZP30682.1"/>
    <property type="molecule type" value="Genomic_DNA"/>
</dbReference>
<evidence type="ECO:0000313" key="4">
    <source>
        <dbReference type="Proteomes" id="UP000463470"/>
    </source>
</evidence>
<accession>A0A845L286</accession>
<proteinExistence type="predicted"/>
<dbReference type="RefSeq" id="WP_161259208.1">
    <property type="nucleotide sequence ID" value="NZ_WXEY01000017.1"/>
</dbReference>
<reference evidence="3 4" key="1">
    <citation type="submission" date="2020-01" db="EMBL/GenBank/DDBJ databases">
        <title>Whole-genome sequence of Heliobacterium undosum DSM 13378.</title>
        <authorList>
            <person name="Kyndt J.A."/>
            <person name="Meyer T.E."/>
        </authorList>
    </citation>
    <scope>NUCLEOTIDE SEQUENCE [LARGE SCALE GENOMIC DNA]</scope>
    <source>
        <strain evidence="3 4">DSM 13378</strain>
    </source>
</reference>
<dbReference type="PROSITE" id="PS51257">
    <property type="entry name" value="PROKAR_LIPOPROTEIN"/>
    <property type="match status" value="1"/>
</dbReference>
<protein>
    <submittedName>
        <fullName evidence="3">Uncharacterized protein</fullName>
    </submittedName>
</protein>
<evidence type="ECO:0000256" key="2">
    <source>
        <dbReference type="SAM" id="SignalP"/>
    </source>
</evidence>
<dbReference type="Gene3D" id="2.120.10.30">
    <property type="entry name" value="TolB, C-terminal domain"/>
    <property type="match status" value="1"/>
</dbReference>
<gene>
    <name evidence="3" type="ORF">GTO91_13265</name>
</gene>
<comment type="caution">
    <text evidence="3">The sequence shown here is derived from an EMBL/GenBank/DDBJ whole genome shotgun (WGS) entry which is preliminary data.</text>
</comment>
<dbReference type="SUPFAM" id="SSF82171">
    <property type="entry name" value="DPP6 N-terminal domain-like"/>
    <property type="match status" value="1"/>
</dbReference>
<feature type="chain" id="PRO_5039324600" evidence="2">
    <location>
        <begin position="24"/>
        <end position="280"/>
    </location>
</feature>
<feature type="compositionally biased region" description="Polar residues" evidence="1">
    <location>
        <begin position="42"/>
        <end position="54"/>
    </location>
</feature>
<dbReference type="InterPro" id="IPR011042">
    <property type="entry name" value="6-blade_b-propeller_TolB-like"/>
</dbReference>
<dbReference type="AlphaFoldDB" id="A0A845L286"/>
<name>A0A845L286_9FIRM</name>
<evidence type="ECO:0000313" key="3">
    <source>
        <dbReference type="EMBL" id="MZP30682.1"/>
    </source>
</evidence>
<feature type="signal peptide" evidence="2">
    <location>
        <begin position="1"/>
        <end position="23"/>
    </location>
</feature>
<sequence length="280" mass="31007">MKIKEIRYGFLALLVATALFLSACQPIGPQAKPTNEGKVEAQATQVTQASQESRAATPEYANKRVSYSKDKKRFVTVDGQQFTVTDAASIQSQPIDTEVDAHGTMPKFWSDSGEKIAYTKMDGEVAAGIFVYDLKTGERIKVSTQAEDVNHHTVFLLWEGDDAIIAYESPLSSPEQTIKIVKYGLDGSRKTLALFSVKKDAPLFEDASDKHVLARERISNRISLYDRHTFSKIKDLAGPAPQHVMRKARFAEGANQVVIGEFTAENGSIKKDKHFTVHLN</sequence>
<keyword evidence="4" id="KW-1185">Reference proteome</keyword>
<keyword evidence="2" id="KW-0732">Signal</keyword>
<organism evidence="3 4">
    <name type="scientific">Heliomicrobium undosum</name>
    <dbReference type="NCBI Taxonomy" id="121734"/>
    <lineage>
        <taxon>Bacteria</taxon>
        <taxon>Bacillati</taxon>
        <taxon>Bacillota</taxon>
        <taxon>Clostridia</taxon>
        <taxon>Eubacteriales</taxon>
        <taxon>Heliobacteriaceae</taxon>
        <taxon>Heliomicrobium</taxon>
    </lineage>
</organism>
<dbReference type="Proteomes" id="UP000463470">
    <property type="component" value="Unassembled WGS sequence"/>
</dbReference>